<name>A0A0S4J0P8_BODSA</name>
<feature type="compositionally biased region" description="Low complexity" evidence="1">
    <location>
        <begin position="106"/>
        <end position="115"/>
    </location>
</feature>
<feature type="compositionally biased region" description="Polar residues" evidence="1">
    <location>
        <begin position="35"/>
        <end position="49"/>
    </location>
</feature>
<protein>
    <submittedName>
        <fullName evidence="2">Uncharacterized protein</fullName>
    </submittedName>
</protein>
<evidence type="ECO:0000313" key="2">
    <source>
        <dbReference type="EMBL" id="CUG76810.1"/>
    </source>
</evidence>
<reference evidence="3" key="1">
    <citation type="submission" date="2015-09" db="EMBL/GenBank/DDBJ databases">
        <authorList>
            <consortium name="Pathogen Informatics"/>
        </authorList>
    </citation>
    <scope>NUCLEOTIDE SEQUENCE [LARGE SCALE GENOMIC DNA]</scope>
    <source>
        <strain evidence="3">Lake Konstanz</strain>
    </source>
</reference>
<proteinExistence type="predicted"/>
<evidence type="ECO:0000313" key="3">
    <source>
        <dbReference type="Proteomes" id="UP000051952"/>
    </source>
</evidence>
<feature type="compositionally biased region" description="Low complexity" evidence="1">
    <location>
        <begin position="16"/>
        <end position="26"/>
    </location>
</feature>
<keyword evidence="3" id="KW-1185">Reference proteome</keyword>
<dbReference type="VEuPathDB" id="TriTrypDB:BSAL_85230c"/>
<dbReference type="AlphaFoldDB" id="A0A0S4J0P8"/>
<feature type="region of interest" description="Disordered" evidence="1">
    <location>
        <begin position="1"/>
        <end position="53"/>
    </location>
</feature>
<sequence>MIPPQAQTVQSPHAQPPRLVQQQLQRWFKPRDPQPDTNEAPSQTITSESSHPDNFRTLTLSAEEAEKVEALKLIWDQRLPRFPVGVDWMAEDTTADDSFGSAASTGSPRGVRGPSRRQWMDVCNVIPILFGTSQGARGIRSTIGTRTSCPAESVYNLEKRRNRCPSHSTSATDADDIGLHPPTHSDGDSVAPGFRFRSTHRRLGEAKKGASQCDSRSCYSNRLFRGTIPCGKNDRQGRSLYTACCSAGRTLPTGVPGGVGRGRQRRLPVSATHGAGAGEQSDDHQRCTEGDRPKFMPPLDQAWRSPTSRNAGRFQSVLDAPQQALYGSSPVQVSRVGHLEFSRSTRTLCRGHKPLANKYKMPVPPKHSHGHCT</sequence>
<evidence type="ECO:0000256" key="1">
    <source>
        <dbReference type="SAM" id="MobiDB-lite"/>
    </source>
</evidence>
<gene>
    <name evidence="2" type="ORF">BSAL_85230c</name>
</gene>
<accession>A0A0S4J0P8</accession>
<organism evidence="2 3">
    <name type="scientific">Bodo saltans</name>
    <name type="common">Flagellated protozoan</name>
    <dbReference type="NCBI Taxonomy" id="75058"/>
    <lineage>
        <taxon>Eukaryota</taxon>
        <taxon>Discoba</taxon>
        <taxon>Euglenozoa</taxon>
        <taxon>Kinetoplastea</taxon>
        <taxon>Metakinetoplastina</taxon>
        <taxon>Eubodonida</taxon>
        <taxon>Bodonidae</taxon>
        <taxon>Bodo</taxon>
    </lineage>
</organism>
<feature type="region of interest" description="Disordered" evidence="1">
    <location>
        <begin position="96"/>
        <end position="115"/>
    </location>
</feature>
<feature type="compositionally biased region" description="Polar residues" evidence="1">
    <location>
        <begin position="1"/>
        <end position="13"/>
    </location>
</feature>
<dbReference type="Proteomes" id="UP000051952">
    <property type="component" value="Unassembled WGS sequence"/>
</dbReference>
<feature type="region of interest" description="Disordered" evidence="1">
    <location>
        <begin position="160"/>
        <end position="191"/>
    </location>
</feature>
<dbReference type="EMBL" id="CYKH01001002">
    <property type="protein sequence ID" value="CUG76810.1"/>
    <property type="molecule type" value="Genomic_DNA"/>
</dbReference>